<sequence length="303" mass="35238">MGDQFGNDVKQSRLAQEFIVDFVSKKDDLISKIETLKGCNDFQEQLSLLSKEIQKLSKSLHDSITFLPSYSIKKRQEEIRNLEKLFKDKEAVLVPKRKFGFKAKIRQVIHEEPNISEAKTREIESKENVNTMDAIKMDSNFVTIEDIQDKNIIYEEKELDGADVMVRNLEGTIVQLRGTPSTLRITGLKDCKLVCGPVQTSVFIDNCTNCKLYLCCQQLRTHSSHELEIYLRVRARAIIEDCTGIRFAPYSYPHNKSYEWHQRVNMDPNLERFDCVDDFNWLSDTQSPNWSVMPEDQRENFPI</sequence>
<dbReference type="GO" id="GO:0005737">
    <property type="term" value="C:cytoplasm"/>
    <property type="evidence" value="ECO:0007669"/>
    <property type="project" value="TreeGrafter"/>
</dbReference>
<comment type="caution">
    <text evidence="4">The sequence shown here is derived from an EMBL/GenBank/DDBJ whole genome shotgun (WGS) entry which is preliminary data.</text>
</comment>
<organism evidence="4 5">
    <name type="scientific">Allacma fusca</name>
    <dbReference type="NCBI Taxonomy" id="39272"/>
    <lineage>
        <taxon>Eukaryota</taxon>
        <taxon>Metazoa</taxon>
        <taxon>Ecdysozoa</taxon>
        <taxon>Arthropoda</taxon>
        <taxon>Hexapoda</taxon>
        <taxon>Collembola</taxon>
        <taxon>Symphypleona</taxon>
        <taxon>Sminthuridae</taxon>
        <taxon>Allacma</taxon>
    </lineage>
</organism>
<dbReference type="InterPro" id="IPR027684">
    <property type="entry name" value="TBCC"/>
</dbReference>
<dbReference type="InterPro" id="IPR017901">
    <property type="entry name" value="C-CAP_CF_C-like"/>
</dbReference>
<dbReference type="PANTHER" id="PTHR15139:SF0">
    <property type="entry name" value="TUBULIN-SPECIFIC CHAPERONE C"/>
    <property type="match status" value="1"/>
</dbReference>
<gene>
    <name evidence="4" type="ORF">AFUS01_LOCUS33383</name>
</gene>
<dbReference type="Pfam" id="PF07986">
    <property type="entry name" value="TBCC"/>
    <property type="match status" value="1"/>
</dbReference>
<dbReference type="InterPro" id="IPR031925">
    <property type="entry name" value="TBCC_N"/>
</dbReference>
<evidence type="ECO:0000313" key="4">
    <source>
        <dbReference type="EMBL" id="CAG7823149.1"/>
    </source>
</evidence>
<dbReference type="GO" id="GO:0007021">
    <property type="term" value="P:tubulin complex assembly"/>
    <property type="evidence" value="ECO:0007669"/>
    <property type="project" value="TreeGrafter"/>
</dbReference>
<dbReference type="GO" id="GO:0015631">
    <property type="term" value="F:tubulin binding"/>
    <property type="evidence" value="ECO:0007669"/>
    <property type="project" value="InterPro"/>
</dbReference>
<evidence type="ECO:0000256" key="2">
    <source>
        <dbReference type="SAM" id="Coils"/>
    </source>
</evidence>
<dbReference type="SMART" id="SM00673">
    <property type="entry name" value="CARP"/>
    <property type="match status" value="2"/>
</dbReference>
<reference evidence="4" key="1">
    <citation type="submission" date="2021-06" db="EMBL/GenBank/DDBJ databases">
        <authorList>
            <person name="Hodson N. C."/>
            <person name="Mongue J. A."/>
            <person name="Jaron S. K."/>
        </authorList>
    </citation>
    <scope>NUCLEOTIDE SEQUENCE</scope>
</reference>
<feature type="domain" description="C-CAP/cofactor C-like" evidence="3">
    <location>
        <begin position="126"/>
        <end position="281"/>
    </location>
</feature>
<evidence type="ECO:0000256" key="1">
    <source>
        <dbReference type="ARBA" id="ARBA00023186"/>
    </source>
</evidence>
<dbReference type="PROSITE" id="PS51329">
    <property type="entry name" value="C_CAP_COFACTOR_C"/>
    <property type="match status" value="1"/>
</dbReference>
<proteinExistence type="predicted"/>
<feature type="coiled-coil region" evidence="2">
    <location>
        <begin position="39"/>
        <end position="92"/>
    </location>
</feature>
<dbReference type="InterPro" id="IPR006599">
    <property type="entry name" value="CARP_motif"/>
</dbReference>
<dbReference type="GO" id="GO:0007023">
    <property type="term" value="P:post-chaperonin tubulin folding pathway"/>
    <property type="evidence" value="ECO:0007669"/>
    <property type="project" value="InterPro"/>
</dbReference>
<evidence type="ECO:0000313" key="5">
    <source>
        <dbReference type="Proteomes" id="UP000708208"/>
    </source>
</evidence>
<name>A0A8J2KTU5_9HEXA</name>
<keyword evidence="2" id="KW-0175">Coiled coil</keyword>
<dbReference type="Proteomes" id="UP000708208">
    <property type="component" value="Unassembled WGS sequence"/>
</dbReference>
<keyword evidence="5" id="KW-1185">Reference proteome</keyword>
<evidence type="ECO:0000259" key="3">
    <source>
        <dbReference type="PROSITE" id="PS51329"/>
    </source>
</evidence>
<dbReference type="PANTHER" id="PTHR15139">
    <property type="entry name" value="TUBULIN FOLDING COFACTOR C"/>
    <property type="match status" value="1"/>
</dbReference>
<dbReference type="OrthoDB" id="194775at2759"/>
<dbReference type="AlphaFoldDB" id="A0A8J2KTU5"/>
<protein>
    <recommendedName>
        <fullName evidence="3">C-CAP/cofactor C-like domain-containing protein</fullName>
    </recommendedName>
</protein>
<dbReference type="Pfam" id="PF16752">
    <property type="entry name" value="TBCC_N"/>
    <property type="match status" value="1"/>
</dbReference>
<accession>A0A8J2KTU5</accession>
<keyword evidence="1" id="KW-0143">Chaperone</keyword>
<dbReference type="EMBL" id="CAJVCH010528551">
    <property type="protein sequence ID" value="CAG7823149.1"/>
    <property type="molecule type" value="Genomic_DNA"/>
</dbReference>
<dbReference type="InterPro" id="IPR012945">
    <property type="entry name" value="Tubulin-bd_cofactor_C_dom"/>
</dbReference>